<dbReference type="PANTHER" id="PTHR36115:SF6">
    <property type="entry name" value="PROLINE-RICH ANTIGEN HOMOLOG"/>
    <property type="match status" value="1"/>
</dbReference>
<keyword evidence="4 6" id="KW-1133">Transmembrane helix</keyword>
<evidence type="ECO:0000313" key="8">
    <source>
        <dbReference type="EMBL" id="CAB4826484.1"/>
    </source>
</evidence>
<feature type="transmembrane region" description="Helical" evidence="6">
    <location>
        <begin position="173"/>
        <end position="197"/>
    </location>
</feature>
<dbReference type="GO" id="GO:0005886">
    <property type="term" value="C:plasma membrane"/>
    <property type="evidence" value="ECO:0007669"/>
    <property type="project" value="UniProtKB-SubCell"/>
</dbReference>
<gene>
    <name evidence="8" type="ORF">UFOPK3164_00797</name>
    <name evidence="9" type="ORF">UFOPK3427_01839</name>
    <name evidence="10" type="ORF">UFOPK4112_01389</name>
</gene>
<comment type="subcellular location">
    <subcellularLocation>
        <location evidence="1">Cell membrane</location>
        <topology evidence="1">Multi-pass membrane protein</topology>
    </subcellularLocation>
</comment>
<dbReference type="InterPro" id="IPR051791">
    <property type="entry name" value="Pra-immunoreactive"/>
</dbReference>
<reference evidence="9" key="1">
    <citation type="submission" date="2020-05" db="EMBL/GenBank/DDBJ databases">
        <authorList>
            <person name="Chiriac C."/>
            <person name="Salcher M."/>
            <person name="Ghai R."/>
            <person name="Kavagutti S V."/>
        </authorList>
    </citation>
    <scope>NUCLEOTIDE SEQUENCE</scope>
</reference>
<proteinExistence type="predicted"/>
<dbReference type="EMBL" id="CAFBPM010000015">
    <property type="protein sequence ID" value="CAB5028257.1"/>
    <property type="molecule type" value="Genomic_DNA"/>
</dbReference>
<protein>
    <submittedName>
        <fullName evidence="9">Unannotated protein</fullName>
    </submittedName>
</protein>
<evidence type="ECO:0000313" key="10">
    <source>
        <dbReference type="EMBL" id="CAB5028257.1"/>
    </source>
</evidence>
<accession>A0A6J7EM00</accession>
<evidence type="ECO:0000256" key="3">
    <source>
        <dbReference type="ARBA" id="ARBA00022692"/>
    </source>
</evidence>
<dbReference type="Pfam" id="PF06271">
    <property type="entry name" value="RDD"/>
    <property type="match status" value="1"/>
</dbReference>
<feature type="domain" description="RDD" evidence="7">
    <location>
        <begin position="57"/>
        <end position="216"/>
    </location>
</feature>
<evidence type="ECO:0000256" key="5">
    <source>
        <dbReference type="ARBA" id="ARBA00023136"/>
    </source>
</evidence>
<keyword evidence="3 6" id="KW-0812">Transmembrane</keyword>
<keyword evidence="5 6" id="KW-0472">Membrane</keyword>
<dbReference type="PANTHER" id="PTHR36115">
    <property type="entry name" value="PROLINE-RICH ANTIGEN HOMOLOG-RELATED"/>
    <property type="match status" value="1"/>
</dbReference>
<dbReference type="EMBL" id="CAFBLT010000004">
    <property type="protein sequence ID" value="CAB4884086.1"/>
    <property type="molecule type" value="Genomic_DNA"/>
</dbReference>
<dbReference type="AlphaFoldDB" id="A0A6J7EM00"/>
<feature type="transmembrane region" description="Helical" evidence="6">
    <location>
        <begin position="72"/>
        <end position="93"/>
    </location>
</feature>
<dbReference type="EMBL" id="CAFABE010000030">
    <property type="protein sequence ID" value="CAB4826484.1"/>
    <property type="molecule type" value="Genomic_DNA"/>
</dbReference>
<name>A0A6J7EM00_9ZZZZ</name>
<evidence type="ECO:0000256" key="1">
    <source>
        <dbReference type="ARBA" id="ARBA00004651"/>
    </source>
</evidence>
<sequence length="224" mass="23428">MNFCPNCGAASQGAFCGSCGTPTPSASATAPQAPPTFQVSASATFNAPVSPPPPSPYASWGRRVGGSLLDSLIFGLPTLALIVGGIIVGLSSLDWYCDSSSTSDGSSTTTSTCHIVSGTHWNNLGTLLIVLGVLISIGYLIYVIFAIGGSRGATVGMRIVKIRCVRSADYSRVGYGLSLGRSAISWVFAAISLLHLVDNLWPLWDEKNQTLHDKVVNTVVLYEA</sequence>
<evidence type="ECO:0000256" key="2">
    <source>
        <dbReference type="ARBA" id="ARBA00022475"/>
    </source>
</evidence>
<evidence type="ECO:0000259" key="7">
    <source>
        <dbReference type="Pfam" id="PF06271"/>
    </source>
</evidence>
<evidence type="ECO:0000256" key="6">
    <source>
        <dbReference type="SAM" id="Phobius"/>
    </source>
</evidence>
<keyword evidence="2" id="KW-1003">Cell membrane</keyword>
<organism evidence="9">
    <name type="scientific">freshwater metagenome</name>
    <dbReference type="NCBI Taxonomy" id="449393"/>
    <lineage>
        <taxon>unclassified sequences</taxon>
        <taxon>metagenomes</taxon>
        <taxon>ecological metagenomes</taxon>
    </lineage>
</organism>
<evidence type="ECO:0000256" key="4">
    <source>
        <dbReference type="ARBA" id="ARBA00022989"/>
    </source>
</evidence>
<feature type="transmembrane region" description="Helical" evidence="6">
    <location>
        <begin position="127"/>
        <end position="152"/>
    </location>
</feature>
<evidence type="ECO:0000313" key="9">
    <source>
        <dbReference type="EMBL" id="CAB4884086.1"/>
    </source>
</evidence>
<dbReference type="InterPro" id="IPR010432">
    <property type="entry name" value="RDD"/>
</dbReference>